<sequence>MADSAPGPSPLRNTSKAELAKRKIEILFSTLDRERDAARERSHELEDRLSTLSIRESEKDRMRKQHVQRELAFLRERRRPMSEADFEMLSIIGRGAFGEVILVKHKKSANYYAMKKLRKADMLRKEQVNHAWSERHVLVAANHPFVCQLCYAFQNKNYLYLVMEFLPGGDLMTLLIERDTLSEHDARFYVAEMIVAIDTIHKLGFIHRDVKPDNMLIDKDGHLKLSDFGLCKSFNVDMDALPMSQLDPSGPDSHSTLNDLSMTERAAAWRRNARKQAFSTVGTPDYISCEVLMKRGYSKECDYWSLGVVLYEMLVGYPPFYAEDALKTCRKILNWRETLRFPPEAKLSWAAKNLIQSLVCDAKYRLGAKNGMADFRDHPFFNGIDWDNLFSMKPPFLPELHGPTDTRYFEDQKPLPQNGAPQDRQAARPSYIKEPQVEEFIGFTYKRYNPNEAPAGRRRGLTASLFEDPDPSVQE</sequence>
<dbReference type="InterPro" id="IPR008271">
    <property type="entry name" value="Ser/Thr_kinase_AS"/>
</dbReference>
<feature type="binding site" evidence="11">
    <location>
        <position position="115"/>
    </location>
    <ligand>
        <name>ATP</name>
        <dbReference type="ChEBI" id="CHEBI:30616"/>
    </ligand>
</feature>
<evidence type="ECO:0000259" key="16">
    <source>
        <dbReference type="PROSITE" id="PS51285"/>
    </source>
</evidence>
<dbReference type="SMART" id="SM00133">
    <property type="entry name" value="S_TK_X"/>
    <property type="match status" value="1"/>
</dbReference>
<keyword evidence="13" id="KW-0175">Coiled coil</keyword>
<proteinExistence type="inferred from homology"/>
<evidence type="ECO:0000256" key="10">
    <source>
        <dbReference type="ARBA" id="ARBA00048679"/>
    </source>
</evidence>
<evidence type="ECO:0000256" key="14">
    <source>
        <dbReference type="SAM" id="MobiDB-lite"/>
    </source>
</evidence>
<evidence type="ECO:0000256" key="9">
    <source>
        <dbReference type="ARBA" id="ARBA00047899"/>
    </source>
</evidence>
<dbReference type="PROSITE" id="PS00108">
    <property type="entry name" value="PROTEIN_KINASE_ST"/>
    <property type="match status" value="1"/>
</dbReference>
<accession>A0A2V3IZ66</accession>
<dbReference type="PANTHER" id="PTHR22988:SF76">
    <property type="entry name" value="CHROMOSOME UNDETERMINED SCAFFOLD_135, WHOLE GENOME SHOTGUN SEQUENCE"/>
    <property type="match status" value="1"/>
</dbReference>
<dbReference type="FunFam" id="1.10.510.10:FF:000042">
    <property type="entry name" value="Non-specific serine/threonine protein kinase"/>
    <property type="match status" value="1"/>
</dbReference>
<keyword evidence="3 12" id="KW-0723">Serine/threonine-protein kinase</keyword>
<evidence type="ECO:0000256" key="8">
    <source>
        <dbReference type="ARBA" id="ARBA00022840"/>
    </source>
</evidence>
<evidence type="ECO:0000256" key="7">
    <source>
        <dbReference type="ARBA" id="ARBA00022777"/>
    </source>
</evidence>
<keyword evidence="8 11" id="KW-0067">ATP-binding</keyword>
<dbReference type="FunFam" id="1.10.510.10:FF:000057">
    <property type="entry name" value="Non-specific serine/threonine protein kinase"/>
    <property type="match status" value="1"/>
</dbReference>
<feature type="region of interest" description="Disordered" evidence="14">
    <location>
        <begin position="448"/>
        <end position="475"/>
    </location>
</feature>
<dbReference type="InterPro" id="IPR011009">
    <property type="entry name" value="Kinase-like_dom_sf"/>
</dbReference>
<feature type="domain" description="AGC-kinase C-terminal" evidence="16">
    <location>
        <begin position="382"/>
        <end position="455"/>
    </location>
</feature>
<dbReference type="PANTHER" id="PTHR22988">
    <property type="entry name" value="MYOTONIC DYSTROPHY S/T KINASE-RELATED"/>
    <property type="match status" value="1"/>
</dbReference>
<comment type="catalytic activity">
    <reaction evidence="9">
        <text>L-threonyl-[protein] + ATP = O-phospho-L-threonyl-[protein] + ADP + H(+)</text>
        <dbReference type="Rhea" id="RHEA:46608"/>
        <dbReference type="Rhea" id="RHEA-COMP:11060"/>
        <dbReference type="Rhea" id="RHEA-COMP:11605"/>
        <dbReference type="ChEBI" id="CHEBI:15378"/>
        <dbReference type="ChEBI" id="CHEBI:30013"/>
        <dbReference type="ChEBI" id="CHEBI:30616"/>
        <dbReference type="ChEBI" id="CHEBI:61977"/>
        <dbReference type="ChEBI" id="CHEBI:456216"/>
        <dbReference type="EC" id="2.7.11.1"/>
    </reaction>
</comment>
<dbReference type="Gene3D" id="1.10.510.10">
    <property type="entry name" value="Transferase(Phosphotransferase) domain 1"/>
    <property type="match status" value="1"/>
</dbReference>
<dbReference type="PROSITE" id="PS51285">
    <property type="entry name" value="AGC_KINASE_CTER"/>
    <property type="match status" value="1"/>
</dbReference>
<evidence type="ECO:0000256" key="1">
    <source>
        <dbReference type="ARBA" id="ARBA00009903"/>
    </source>
</evidence>
<evidence type="ECO:0000256" key="2">
    <source>
        <dbReference type="ARBA" id="ARBA00012513"/>
    </source>
</evidence>
<evidence type="ECO:0000256" key="3">
    <source>
        <dbReference type="ARBA" id="ARBA00022527"/>
    </source>
</evidence>
<comment type="similarity">
    <text evidence="1">Belongs to the protein kinase superfamily. AGC Ser/Thr protein kinase family.</text>
</comment>
<feature type="region of interest" description="Disordered" evidence="14">
    <location>
        <begin position="407"/>
        <end position="433"/>
    </location>
</feature>
<comment type="caution">
    <text evidence="17">The sequence shown here is derived from an EMBL/GenBank/DDBJ whole genome shotgun (WGS) entry which is preliminary data.</text>
</comment>
<organism evidence="17 18">
    <name type="scientific">Gracilariopsis chorda</name>
    <dbReference type="NCBI Taxonomy" id="448386"/>
    <lineage>
        <taxon>Eukaryota</taxon>
        <taxon>Rhodophyta</taxon>
        <taxon>Florideophyceae</taxon>
        <taxon>Rhodymeniophycidae</taxon>
        <taxon>Gracilariales</taxon>
        <taxon>Gracilariaceae</taxon>
        <taxon>Gracilariopsis</taxon>
    </lineage>
</organism>
<dbReference type="Gene3D" id="3.30.200.20">
    <property type="entry name" value="Phosphorylase Kinase, domain 1"/>
    <property type="match status" value="1"/>
</dbReference>
<dbReference type="InterPro" id="IPR000719">
    <property type="entry name" value="Prot_kinase_dom"/>
</dbReference>
<keyword evidence="4" id="KW-0597">Phosphoprotein</keyword>
<keyword evidence="18" id="KW-1185">Reference proteome</keyword>
<dbReference type="EMBL" id="NBIV01000024">
    <property type="protein sequence ID" value="PXF47438.1"/>
    <property type="molecule type" value="Genomic_DNA"/>
</dbReference>
<dbReference type="GO" id="GO:0005524">
    <property type="term" value="F:ATP binding"/>
    <property type="evidence" value="ECO:0007669"/>
    <property type="project" value="UniProtKB-UniRule"/>
</dbReference>
<evidence type="ECO:0000313" key="17">
    <source>
        <dbReference type="EMBL" id="PXF47438.1"/>
    </source>
</evidence>
<dbReference type="FunFam" id="3.30.200.20:FF:000192">
    <property type="entry name" value="Serine/threonine-protein kinase cot-1"/>
    <property type="match status" value="1"/>
</dbReference>
<evidence type="ECO:0000259" key="15">
    <source>
        <dbReference type="PROSITE" id="PS50011"/>
    </source>
</evidence>
<dbReference type="STRING" id="448386.A0A2V3IZ66"/>
<dbReference type="PROSITE" id="PS50011">
    <property type="entry name" value="PROTEIN_KINASE_DOM"/>
    <property type="match status" value="1"/>
</dbReference>
<dbReference type="Proteomes" id="UP000247409">
    <property type="component" value="Unassembled WGS sequence"/>
</dbReference>
<keyword evidence="6 11" id="KW-0547">Nucleotide-binding</keyword>
<keyword evidence="5" id="KW-0808">Transferase</keyword>
<gene>
    <name evidence="17" type="ORF">BWQ96_02769</name>
</gene>
<evidence type="ECO:0000256" key="12">
    <source>
        <dbReference type="RuleBase" id="RU000304"/>
    </source>
</evidence>
<dbReference type="EC" id="2.7.11.1" evidence="2"/>
<comment type="catalytic activity">
    <reaction evidence="10">
        <text>L-seryl-[protein] + ATP = O-phospho-L-seryl-[protein] + ADP + H(+)</text>
        <dbReference type="Rhea" id="RHEA:17989"/>
        <dbReference type="Rhea" id="RHEA-COMP:9863"/>
        <dbReference type="Rhea" id="RHEA-COMP:11604"/>
        <dbReference type="ChEBI" id="CHEBI:15378"/>
        <dbReference type="ChEBI" id="CHEBI:29999"/>
        <dbReference type="ChEBI" id="CHEBI:30616"/>
        <dbReference type="ChEBI" id="CHEBI:83421"/>
        <dbReference type="ChEBI" id="CHEBI:456216"/>
        <dbReference type="EC" id="2.7.11.1"/>
    </reaction>
</comment>
<feature type="domain" description="Protein kinase" evidence="15">
    <location>
        <begin position="86"/>
        <end position="381"/>
    </location>
</feature>
<protein>
    <recommendedName>
        <fullName evidence="2">non-specific serine/threonine protein kinase</fullName>
        <ecNumber evidence="2">2.7.11.1</ecNumber>
    </recommendedName>
</protein>
<dbReference type="SMART" id="SM00220">
    <property type="entry name" value="S_TKc"/>
    <property type="match status" value="1"/>
</dbReference>
<reference evidence="17 18" key="1">
    <citation type="journal article" date="2018" name="Mol. Biol. Evol.">
        <title>Analysis of the draft genome of the red seaweed Gracilariopsis chorda provides insights into genome size evolution in Rhodophyta.</title>
        <authorList>
            <person name="Lee J."/>
            <person name="Yang E.C."/>
            <person name="Graf L."/>
            <person name="Yang J.H."/>
            <person name="Qiu H."/>
            <person name="Zel Zion U."/>
            <person name="Chan C.X."/>
            <person name="Stephens T.G."/>
            <person name="Weber A.P.M."/>
            <person name="Boo G.H."/>
            <person name="Boo S.M."/>
            <person name="Kim K.M."/>
            <person name="Shin Y."/>
            <person name="Jung M."/>
            <person name="Lee S.J."/>
            <person name="Yim H.S."/>
            <person name="Lee J.H."/>
            <person name="Bhattacharya D."/>
            <person name="Yoon H.S."/>
        </authorList>
    </citation>
    <scope>NUCLEOTIDE SEQUENCE [LARGE SCALE GENOMIC DNA]</scope>
    <source>
        <strain evidence="17 18">SKKU-2015</strain>
        <tissue evidence="17">Whole body</tissue>
    </source>
</reference>
<evidence type="ECO:0000256" key="5">
    <source>
        <dbReference type="ARBA" id="ARBA00022679"/>
    </source>
</evidence>
<dbReference type="InterPro" id="IPR017441">
    <property type="entry name" value="Protein_kinase_ATP_BS"/>
</dbReference>
<feature type="coiled-coil region" evidence="13">
    <location>
        <begin position="28"/>
        <end position="55"/>
    </location>
</feature>
<dbReference type="SUPFAM" id="SSF56112">
    <property type="entry name" value="Protein kinase-like (PK-like)"/>
    <property type="match status" value="1"/>
</dbReference>
<dbReference type="InterPro" id="IPR000961">
    <property type="entry name" value="AGC-kinase_C"/>
</dbReference>
<evidence type="ECO:0000256" key="6">
    <source>
        <dbReference type="ARBA" id="ARBA00022741"/>
    </source>
</evidence>
<name>A0A2V3IZ66_9FLOR</name>
<dbReference type="Pfam" id="PF00069">
    <property type="entry name" value="Pkinase"/>
    <property type="match status" value="2"/>
</dbReference>
<keyword evidence="7 17" id="KW-0418">Kinase</keyword>
<dbReference type="OrthoDB" id="3638488at2759"/>
<dbReference type="GO" id="GO:0004674">
    <property type="term" value="F:protein serine/threonine kinase activity"/>
    <property type="evidence" value="ECO:0007669"/>
    <property type="project" value="UniProtKB-KW"/>
</dbReference>
<dbReference type="InterPro" id="IPR050839">
    <property type="entry name" value="Rho-assoc_Ser/Thr_Kinase"/>
</dbReference>
<dbReference type="AlphaFoldDB" id="A0A2V3IZ66"/>
<evidence type="ECO:0000313" key="18">
    <source>
        <dbReference type="Proteomes" id="UP000247409"/>
    </source>
</evidence>
<dbReference type="PROSITE" id="PS00107">
    <property type="entry name" value="PROTEIN_KINASE_ATP"/>
    <property type="match status" value="1"/>
</dbReference>
<evidence type="ECO:0000256" key="11">
    <source>
        <dbReference type="PROSITE-ProRule" id="PRU10141"/>
    </source>
</evidence>
<evidence type="ECO:0000256" key="4">
    <source>
        <dbReference type="ARBA" id="ARBA00022553"/>
    </source>
</evidence>
<evidence type="ECO:0000256" key="13">
    <source>
        <dbReference type="SAM" id="Coils"/>
    </source>
</evidence>